<gene>
    <name evidence="5" type="ORF">ABIE21_001992</name>
</gene>
<accession>A0ABV2QN52</accession>
<sequence>MAVIAREASVSLSTVSKVLNGRSGISAETRERVEQLLHEHGYLRRGDSGGAGGLVEVVVEQALSSMWALEIVRGVESAVRRHGLNIVLTQTETRHDPGSTWIEGVARRRPVGVVLVLTNLSAEHKRRLRTRNIPFVLIDPAGSPDPDVPSVGATNWAGGVAATEHLLSLGHTDIAMITGPRDMMCTHARLSGFRHAMTAAGLTVPATRVVLGQFTRESGVAAGIKLLDSDDRPSAIFASNDMEALGVYEAARRLGLSIPDDLSVVGFDDIAVAGWMAPSLTTVRQPIAQMAVDAIDIVLRPHDGELADLRRELSTTLVVRESTARTKSF</sequence>
<dbReference type="InterPro" id="IPR000843">
    <property type="entry name" value="HTH_LacI"/>
</dbReference>
<dbReference type="PANTHER" id="PTHR30146:SF153">
    <property type="entry name" value="LACTOSE OPERON REPRESSOR"/>
    <property type="match status" value="1"/>
</dbReference>
<feature type="domain" description="HTH lacI-type" evidence="4">
    <location>
        <begin position="1"/>
        <end position="42"/>
    </location>
</feature>
<keyword evidence="6" id="KW-1185">Reference proteome</keyword>
<evidence type="ECO:0000256" key="1">
    <source>
        <dbReference type="ARBA" id="ARBA00023015"/>
    </source>
</evidence>
<evidence type="ECO:0000313" key="6">
    <source>
        <dbReference type="Proteomes" id="UP001549257"/>
    </source>
</evidence>
<protein>
    <submittedName>
        <fullName evidence="5">LacI family xylobiose transport system transcriptional regulator</fullName>
    </submittedName>
</protein>
<evidence type="ECO:0000313" key="5">
    <source>
        <dbReference type="EMBL" id="MET4582482.1"/>
    </source>
</evidence>
<dbReference type="EMBL" id="JBEPSJ010000002">
    <property type="protein sequence ID" value="MET4582482.1"/>
    <property type="molecule type" value="Genomic_DNA"/>
</dbReference>
<name>A0ABV2QN52_9MICO</name>
<dbReference type="PANTHER" id="PTHR30146">
    <property type="entry name" value="LACI-RELATED TRANSCRIPTIONAL REPRESSOR"/>
    <property type="match status" value="1"/>
</dbReference>
<proteinExistence type="predicted"/>
<dbReference type="InterPro" id="IPR010982">
    <property type="entry name" value="Lambda_DNA-bd_dom_sf"/>
</dbReference>
<dbReference type="SUPFAM" id="SSF47413">
    <property type="entry name" value="lambda repressor-like DNA-binding domains"/>
    <property type="match status" value="1"/>
</dbReference>
<dbReference type="Gene3D" id="1.10.260.40">
    <property type="entry name" value="lambda repressor-like DNA-binding domains"/>
    <property type="match status" value="1"/>
</dbReference>
<comment type="caution">
    <text evidence="5">The sequence shown here is derived from an EMBL/GenBank/DDBJ whole genome shotgun (WGS) entry which is preliminary data.</text>
</comment>
<keyword evidence="2" id="KW-0238">DNA-binding</keyword>
<dbReference type="InterPro" id="IPR046335">
    <property type="entry name" value="LacI/GalR-like_sensor"/>
</dbReference>
<dbReference type="Proteomes" id="UP001549257">
    <property type="component" value="Unassembled WGS sequence"/>
</dbReference>
<organism evidence="5 6">
    <name type="scientific">Conyzicola nivalis</name>
    <dbReference type="NCBI Taxonomy" id="1477021"/>
    <lineage>
        <taxon>Bacteria</taxon>
        <taxon>Bacillati</taxon>
        <taxon>Actinomycetota</taxon>
        <taxon>Actinomycetes</taxon>
        <taxon>Micrococcales</taxon>
        <taxon>Microbacteriaceae</taxon>
        <taxon>Conyzicola</taxon>
    </lineage>
</organism>
<keyword evidence="3" id="KW-0804">Transcription</keyword>
<dbReference type="InterPro" id="IPR028082">
    <property type="entry name" value="Peripla_BP_I"/>
</dbReference>
<dbReference type="SUPFAM" id="SSF53822">
    <property type="entry name" value="Periplasmic binding protein-like I"/>
    <property type="match status" value="1"/>
</dbReference>
<dbReference type="Pfam" id="PF00356">
    <property type="entry name" value="LacI"/>
    <property type="match status" value="1"/>
</dbReference>
<reference evidence="5 6" key="1">
    <citation type="submission" date="2024-06" db="EMBL/GenBank/DDBJ databases">
        <title>Sorghum-associated microbial communities from plants grown in Nebraska, USA.</title>
        <authorList>
            <person name="Schachtman D."/>
        </authorList>
    </citation>
    <scope>NUCLEOTIDE SEQUENCE [LARGE SCALE GENOMIC DNA]</scope>
    <source>
        <strain evidence="5 6">2857</strain>
    </source>
</reference>
<dbReference type="Gene3D" id="3.40.50.2300">
    <property type="match status" value="2"/>
</dbReference>
<dbReference type="CDD" id="cd06296">
    <property type="entry name" value="PBP1_CatR-like"/>
    <property type="match status" value="1"/>
</dbReference>
<evidence type="ECO:0000256" key="3">
    <source>
        <dbReference type="ARBA" id="ARBA00023163"/>
    </source>
</evidence>
<dbReference type="PROSITE" id="PS50932">
    <property type="entry name" value="HTH_LACI_2"/>
    <property type="match status" value="1"/>
</dbReference>
<dbReference type="CDD" id="cd01392">
    <property type="entry name" value="HTH_LacI"/>
    <property type="match status" value="1"/>
</dbReference>
<dbReference type="Pfam" id="PF13377">
    <property type="entry name" value="Peripla_BP_3"/>
    <property type="match status" value="1"/>
</dbReference>
<keyword evidence="1" id="KW-0805">Transcription regulation</keyword>
<dbReference type="SMART" id="SM00354">
    <property type="entry name" value="HTH_LACI"/>
    <property type="match status" value="1"/>
</dbReference>
<evidence type="ECO:0000256" key="2">
    <source>
        <dbReference type="ARBA" id="ARBA00023125"/>
    </source>
</evidence>
<evidence type="ECO:0000259" key="4">
    <source>
        <dbReference type="PROSITE" id="PS50932"/>
    </source>
</evidence>
<dbReference type="RefSeq" id="WP_354024669.1">
    <property type="nucleotide sequence ID" value="NZ_JBEPSJ010000002.1"/>
</dbReference>